<gene>
    <name evidence="1" type="ORF">GCM10008927_09500</name>
</gene>
<proteinExistence type="predicted"/>
<dbReference type="EMBL" id="BMZF01000001">
    <property type="protein sequence ID" value="GHA46392.1"/>
    <property type="molecule type" value="Genomic_DNA"/>
</dbReference>
<comment type="caution">
    <text evidence="1">The sequence shown here is derived from an EMBL/GenBank/DDBJ whole genome shotgun (WGS) entry which is preliminary data.</text>
</comment>
<name>A0ABQ3D1U0_9RHOB</name>
<evidence type="ECO:0008006" key="3">
    <source>
        <dbReference type="Google" id="ProtNLM"/>
    </source>
</evidence>
<dbReference type="Proteomes" id="UP000634455">
    <property type="component" value="Unassembled WGS sequence"/>
</dbReference>
<evidence type="ECO:0000313" key="1">
    <source>
        <dbReference type="EMBL" id="GHA46392.1"/>
    </source>
</evidence>
<protein>
    <recommendedName>
        <fullName evidence="3">Replication initiation factor</fullName>
    </recommendedName>
</protein>
<sequence>MIVAPPSGNTPDIPNMTILHQGFDTLALAIEANIGPELHAYLEIEKTRADKERRDVLINYNGIEMLLKPHGGNGYSYIASGGPDGATWFFKKPNAKDKWGIRLSFGSFFMALHGVHAAKAHCEHVMECLGIRYAPHQVSISRVDFCIDILAKNFVLIPENFVMHSSTGRRDHITVDDMSVNGKSGRTTSVTVGQSRNRQVIIYDKTSEIAAKGKSHWWQIWHQNLYENPSNCTKYDDIKRNFKFMKSSEMLRNYMKIHKNSRIWRTEFRAGKDLLKDRWGIRTWEQLFEKFGDLCREIGNVIRYTEPQDNDPNRARWPNHLLWEIACAEINRDLIDMRSGADPNPLKEVHREQHISLIFRNILGSSIALAALKDANFEGLPKSFDDLAKEMKETVGANAEKTKKQLREAGERYSFISKSSQPTNEN</sequence>
<organism evidence="1 2">
    <name type="scientific">Paramylibacter ulvae</name>
    <dbReference type="NCBI Taxonomy" id="1651968"/>
    <lineage>
        <taxon>Bacteria</taxon>
        <taxon>Pseudomonadati</taxon>
        <taxon>Pseudomonadota</taxon>
        <taxon>Alphaproteobacteria</taxon>
        <taxon>Rhodobacterales</taxon>
        <taxon>Paracoccaceae</taxon>
        <taxon>Paramylibacter</taxon>
    </lineage>
</organism>
<keyword evidence="2" id="KW-1185">Reference proteome</keyword>
<accession>A0ABQ3D1U0</accession>
<reference evidence="2" key="1">
    <citation type="journal article" date="2019" name="Int. J. Syst. Evol. Microbiol.">
        <title>The Global Catalogue of Microorganisms (GCM) 10K type strain sequencing project: providing services to taxonomists for standard genome sequencing and annotation.</title>
        <authorList>
            <consortium name="The Broad Institute Genomics Platform"/>
            <consortium name="The Broad Institute Genome Sequencing Center for Infectious Disease"/>
            <person name="Wu L."/>
            <person name="Ma J."/>
        </authorList>
    </citation>
    <scope>NUCLEOTIDE SEQUENCE [LARGE SCALE GENOMIC DNA]</scope>
    <source>
        <strain evidence="2">KCTC 32465</strain>
    </source>
</reference>
<evidence type="ECO:0000313" key="2">
    <source>
        <dbReference type="Proteomes" id="UP000634455"/>
    </source>
</evidence>